<dbReference type="KEGG" id="trg:TRUGW13939_01302"/>
<evidence type="ECO:0000259" key="4">
    <source>
        <dbReference type="PROSITE" id="PS01031"/>
    </source>
</evidence>
<keyword evidence="6" id="KW-1185">Reference proteome</keyword>
<dbReference type="Gene3D" id="2.60.40.790">
    <property type="match status" value="1"/>
</dbReference>
<dbReference type="SUPFAM" id="SSF49764">
    <property type="entry name" value="HSP20-like chaperones"/>
    <property type="match status" value="1"/>
</dbReference>
<evidence type="ECO:0000256" key="1">
    <source>
        <dbReference type="PROSITE-ProRule" id="PRU00285"/>
    </source>
</evidence>
<dbReference type="CDD" id="cd06464">
    <property type="entry name" value="ACD_sHsps-like"/>
    <property type="match status" value="1"/>
</dbReference>
<gene>
    <name evidence="5" type="ORF">TRUGW13939_01302</name>
</gene>
<evidence type="ECO:0000256" key="2">
    <source>
        <dbReference type="RuleBase" id="RU003616"/>
    </source>
</evidence>
<dbReference type="GeneID" id="55988814"/>
<reference evidence="6" key="1">
    <citation type="submission" date="2020-06" db="EMBL/GenBank/DDBJ databases">
        <title>A chromosome-scale genome assembly of Talaromyces rugulosus W13939.</title>
        <authorList>
            <person name="Wang B."/>
            <person name="Guo L."/>
            <person name="Ye K."/>
            <person name="Wang L."/>
        </authorList>
    </citation>
    <scope>NUCLEOTIDE SEQUENCE [LARGE SCALE GENOMIC DNA]</scope>
    <source>
        <strain evidence="6">W13939</strain>
    </source>
</reference>
<accession>A0A7H8QJU8</accession>
<dbReference type="Pfam" id="PF00011">
    <property type="entry name" value="HSP20"/>
    <property type="match status" value="1"/>
</dbReference>
<sequence length="330" mass="36934">MAHARLNNQAGGFWDFTPTCNMAAPGPFDPSFVDCNDRDRNDTNDGDYQYPGFSFGGPFPRKAYLCPQHNKRELESDGKTTAAERESKTNQNKNEPRTTPFVQAPPFFEHPNPWAGAYGGYHNRGGRGFYPGQRSQYGIGPTNWSGPWGNFGSSIGFRPWGTLGPWSNFGPWGRLPSWGNPMFTGSFGPMNNSMGPWGQFGATNYFGHDDNAAKDETEPEFNIFETPMRFLVCISLFGANKAGLKVDLDLRKCELNIKGAIQRRGNRSSSKELGQNDKGEFEHKLYLGNRIDRNQIQVDGITARMEDGILIVSIPKLNSEHLEIKKVYIE</sequence>
<feature type="domain" description="SHSP" evidence="4">
    <location>
        <begin position="212"/>
        <end position="330"/>
    </location>
</feature>
<dbReference type="RefSeq" id="XP_035340396.1">
    <property type="nucleotide sequence ID" value="XM_035484503.1"/>
</dbReference>
<feature type="compositionally biased region" description="Basic and acidic residues" evidence="3">
    <location>
        <begin position="73"/>
        <end position="88"/>
    </location>
</feature>
<feature type="region of interest" description="Disordered" evidence="3">
    <location>
        <begin position="73"/>
        <end position="105"/>
    </location>
</feature>
<dbReference type="PROSITE" id="PS01031">
    <property type="entry name" value="SHSP"/>
    <property type="match status" value="1"/>
</dbReference>
<proteinExistence type="inferred from homology"/>
<comment type="similarity">
    <text evidence="1 2">Belongs to the small heat shock protein (HSP20) family.</text>
</comment>
<dbReference type="InterPro" id="IPR002068">
    <property type="entry name" value="A-crystallin/Hsp20_dom"/>
</dbReference>
<dbReference type="OrthoDB" id="5511210at2759"/>
<dbReference type="AlphaFoldDB" id="A0A7H8QJU8"/>
<dbReference type="InterPro" id="IPR008978">
    <property type="entry name" value="HSP20-like_chaperone"/>
</dbReference>
<protein>
    <recommendedName>
        <fullName evidence="4">SHSP domain-containing protein</fullName>
    </recommendedName>
</protein>
<evidence type="ECO:0000313" key="6">
    <source>
        <dbReference type="Proteomes" id="UP000509510"/>
    </source>
</evidence>
<name>A0A7H8QJU8_TALRU</name>
<dbReference type="Proteomes" id="UP000509510">
    <property type="component" value="Chromosome I"/>
</dbReference>
<evidence type="ECO:0000256" key="3">
    <source>
        <dbReference type="SAM" id="MobiDB-lite"/>
    </source>
</evidence>
<dbReference type="EMBL" id="CP055898">
    <property type="protein sequence ID" value="QKX54217.1"/>
    <property type="molecule type" value="Genomic_DNA"/>
</dbReference>
<evidence type="ECO:0000313" key="5">
    <source>
        <dbReference type="EMBL" id="QKX54217.1"/>
    </source>
</evidence>
<organism evidence="5 6">
    <name type="scientific">Talaromyces rugulosus</name>
    <name type="common">Penicillium rugulosum</name>
    <dbReference type="NCBI Taxonomy" id="121627"/>
    <lineage>
        <taxon>Eukaryota</taxon>
        <taxon>Fungi</taxon>
        <taxon>Dikarya</taxon>
        <taxon>Ascomycota</taxon>
        <taxon>Pezizomycotina</taxon>
        <taxon>Eurotiomycetes</taxon>
        <taxon>Eurotiomycetidae</taxon>
        <taxon>Eurotiales</taxon>
        <taxon>Trichocomaceae</taxon>
        <taxon>Talaromyces</taxon>
        <taxon>Talaromyces sect. Islandici</taxon>
    </lineage>
</organism>